<comment type="caution">
    <text evidence="2">The sequence shown here is derived from an EMBL/GenBank/DDBJ whole genome shotgun (WGS) entry which is preliminary data.</text>
</comment>
<accession>A0A418WKJ8</accession>
<dbReference type="RefSeq" id="WP_119761497.1">
    <property type="nucleotide sequence ID" value="NZ_QYUM01000003.1"/>
</dbReference>
<feature type="transmembrane region" description="Helical" evidence="1">
    <location>
        <begin position="53"/>
        <end position="71"/>
    </location>
</feature>
<evidence type="ECO:0000256" key="1">
    <source>
        <dbReference type="SAM" id="Phobius"/>
    </source>
</evidence>
<organism evidence="2 3">
    <name type="scientific">Sphingomonas cavernae</name>
    <dbReference type="NCBI Taxonomy" id="2320861"/>
    <lineage>
        <taxon>Bacteria</taxon>
        <taxon>Pseudomonadati</taxon>
        <taxon>Pseudomonadota</taxon>
        <taxon>Alphaproteobacteria</taxon>
        <taxon>Sphingomonadales</taxon>
        <taxon>Sphingomonadaceae</taxon>
        <taxon>Sphingomonas</taxon>
    </lineage>
</organism>
<reference evidence="2 3" key="1">
    <citation type="submission" date="2018-09" db="EMBL/GenBank/DDBJ databases">
        <authorList>
            <person name="Zhu H."/>
        </authorList>
    </citation>
    <scope>NUCLEOTIDE SEQUENCE [LARGE SCALE GENOMIC DNA]</scope>
    <source>
        <strain evidence="2 3">K2R01-6</strain>
    </source>
</reference>
<dbReference type="EMBL" id="QYUM01000003">
    <property type="protein sequence ID" value="RJF90359.1"/>
    <property type="molecule type" value="Genomic_DNA"/>
</dbReference>
<keyword evidence="1" id="KW-1133">Transmembrane helix</keyword>
<evidence type="ECO:0000313" key="2">
    <source>
        <dbReference type="EMBL" id="RJF90359.1"/>
    </source>
</evidence>
<dbReference type="Proteomes" id="UP000286100">
    <property type="component" value="Unassembled WGS sequence"/>
</dbReference>
<gene>
    <name evidence="2" type="ORF">D3876_08870</name>
</gene>
<proteinExistence type="predicted"/>
<keyword evidence="1" id="KW-0812">Transmembrane</keyword>
<protein>
    <submittedName>
        <fullName evidence="2">Uncharacterized protein</fullName>
    </submittedName>
</protein>
<name>A0A418WKJ8_9SPHN</name>
<keyword evidence="1" id="KW-0472">Membrane</keyword>
<dbReference type="AlphaFoldDB" id="A0A418WKJ8"/>
<evidence type="ECO:0000313" key="3">
    <source>
        <dbReference type="Proteomes" id="UP000286100"/>
    </source>
</evidence>
<sequence length="77" mass="8860">MSVTPLHYAVFLLMLGQGLWLTIAPQRFAAHQLWIYRRLFVARPAEPGRQTFLYYRLTGIAALAISLFIFFQITANS</sequence>
<keyword evidence="3" id="KW-1185">Reference proteome</keyword>